<dbReference type="Gene3D" id="2.115.10.10">
    <property type="entry name" value="Tachylectin 2"/>
    <property type="match status" value="1"/>
</dbReference>
<gene>
    <name evidence="2" type="ORF">GC106_69100</name>
</gene>
<sequence>MRLMRIMAAVTLATATFVGVAAPSAVAQPESPMVTDGDSFLEINNSGQLVRWTRYFDTFSGQLRGTGWEGSRAITSLTSDAFVEIKPDHQLAKWTWRLGQWHQQIAGSGWQNARLITGIGRDRFIEVNTAGELVLWEFNLADQLTRWAIGSGWNNAKAIVGLGDMDFLEIHSDGSVSEWIDHGDGFREYPLPGLDLSDARLIAGLDRRGFIVVSASTGELLEYVYDPNHGYVPRRRGVGWQGARLIG</sequence>
<evidence type="ECO:0000313" key="3">
    <source>
        <dbReference type="Proteomes" id="UP000763557"/>
    </source>
</evidence>
<feature type="chain" id="PRO_5046757682" description="Tachylectin" evidence="1">
    <location>
        <begin position="28"/>
        <end position="247"/>
    </location>
</feature>
<keyword evidence="1" id="KW-0732">Signal</keyword>
<proteinExistence type="predicted"/>
<evidence type="ECO:0008006" key="4">
    <source>
        <dbReference type="Google" id="ProtNLM"/>
    </source>
</evidence>
<evidence type="ECO:0000313" key="2">
    <source>
        <dbReference type="EMBL" id="NRN69653.1"/>
    </source>
</evidence>
<feature type="signal peptide" evidence="1">
    <location>
        <begin position="1"/>
        <end position="27"/>
    </location>
</feature>
<comment type="caution">
    <text evidence="2">The sequence shown here is derived from an EMBL/GenBank/DDBJ whole genome shotgun (WGS) entry which is preliminary data.</text>
</comment>
<dbReference type="EMBL" id="JAAATY010000029">
    <property type="protein sequence ID" value="NRN69653.1"/>
    <property type="molecule type" value="Genomic_DNA"/>
</dbReference>
<accession>A0ABX2FE48</accession>
<keyword evidence="3" id="KW-1185">Reference proteome</keyword>
<dbReference type="Proteomes" id="UP000763557">
    <property type="component" value="Unassembled WGS sequence"/>
</dbReference>
<protein>
    <recommendedName>
        <fullName evidence="4">Tachylectin</fullName>
    </recommendedName>
</protein>
<name>A0ABX2FE48_9PSEU</name>
<organism evidence="2 3">
    <name type="scientific">Kibdelosporangium persicum</name>
    <dbReference type="NCBI Taxonomy" id="2698649"/>
    <lineage>
        <taxon>Bacteria</taxon>
        <taxon>Bacillati</taxon>
        <taxon>Actinomycetota</taxon>
        <taxon>Actinomycetes</taxon>
        <taxon>Pseudonocardiales</taxon>
        <taxon>Pseudonocardiaceae</taxon>
        <taxon>Kibdelosporangium</taxon>
    </lineage>
</organism>
<evidence type="ECO:0000256" key="1">
    <source>
        <dbReference type="SAM" id="SignalP"/>
    </source>
</evidence>
<reference evidence="2 3" key="1">
    <citation type="submission" date="2020-01" db="EMBL/GenBank/DDBJ databases">
        <title>Kibdelosporangium persica a novel Actinomycetes from a hot desert in Iran.</title>
        <authorList>
            <person name="Safaei N."/>
            <person name="Zaburannyi N."/>
            <person name="Mueller R."/>
            <person name="Wink J."/>
        </authorList>
    </citation>
    <scope>NUCLEOTIDE SEQUENCE [LARGE SCALE GENOMIC DNA]</scope>
    <source>
        <strain evidence="2 3">4NS15</strain>
    </source>
</reference>